<accession>A0A2S5A084</accession>
<dbReference type="PANTHER" id="PTHR43585:SF2">
    <property type="entry name" value="ATP-GRASP ENZYME FSQD"/>
    <property type="match status" value="1"/>
</dbReference>
<reference evidence="6 7" key="1">
    <citation type="submission" date="2018-01" db="EMBL/GenBank/DDBJ databases">
        <authorList>
            <person name="Gaut B.S."/>
            <person name="Morton B.R."/>
            <person name="Clegg M.T."/>
            <person name="Duvall M.R."/>
        </authorList>
    </citation>
    <scope>NUCLEOTIDE SEQUENCE [LARGE SCALE GENOMIC DNA]</scope>
    <source>
        <strain evidence="6 7">HR-AV</strain>
    </source>
</reference>
<proteinExistence type="predicted"/>
<dbReference type="GO" id="GO:0046872">
    <property type="term" value="F:metal ion binding"/>
    <property type="evidence" value="ECO:0007669"/>
    <property type="project" value="InterPro"/>
</dbReference>
<dbReference type="PROSITE" id="PS50975">
    <property type="entry name" value="ATP_GRASP"/>
    <property type="match status" value="1"/>
</dbReference>
<dbReference type="AlphaFoldDB" id="A0A2S5A084"/>
<evidence type="ECO:0000259" key="5">
    <source>
        <dbReference type="PROSITE" id="PS50975"/>
    </source>
</evidence>
<keyword evidence="2 4" id="KW-0547">Nucleotide-binding</keyword>
<evidence type="ECO:0000256" key="1">
    <source>
        <dbReference type="ARBA" id="ARBA00022598"/>
    </source>
</evidence>
<dbReference type="PANTHER" id="PTHR43585">
    <property type="entry name" value="FUMIPYRROLE BIOSYNTHESIS PROTEIN C"/>
    <property type="match status" value="1"/>
</dbReference>
<gene>
    <name evidence="6" type="ORF">C3K47_12150</name>
</gene>
<dbReference type="InterPro" id="IPR052032">
    <property type="entry name" value="ATP-dep_AA_Ligase"/>
</dbReference>
<dbReference type="InterPro" id="IPR011761">
    <property type="entry name" value="ATP-grasp"/>
</dbReference>
<name>A0A2S5A084_9SPHI</name>
<evidence type="ECO:0000313" key="6">
    <source>
        <dbReference type="EMBL" id="POY35955.1"/>
    </source>
</evidence>
<comment type="caution">
    <text evidence="6">The sequence shown here is derived from an EMBL/GenBank/DDBJ whole genome shotgun (WGS) entry which is preliminary data.</text>
</comment>
<sequence>MGEMDMDQKVYLIKSNRSEAGTIETLADFSKLEIIVGHDNTIPALLSNNEKACIISESSIETIIKSLPESDRKRIALELFKDKYRFRELVKDDNFEVHRTCFQNLQHLNIHKKSVIKPLKGCFGTAVKIVDENTDLLQVKEEIAQELKKNAVLFSDNVLSTDEFIVEDFIEGEEYAVDMFYNSKGEPCIVNIYHHPIPKHKEYLHMIYYSSKPTFEAIYPLAVDFFKRLNEKIGVTNFPMHCEFKLANNNLVPIEINPMRFGGMGLGNLVYHSFGINPYEYFLNDIEPDWKTINDKISDESRFIYLIAYNAFRKDKLTHKPMVGELRKLFTEVKLEKLFDYQQQLAFGVFCLHENEQTLGNLLEINFDDYFEPITELV</sequence>
<keyword evidence="1" id="KW-0436">Ligase</keyword>
<keyword evidence="7" id="KW-1185">Reference proteome</keyword>
<keyword evidence="3 4" id="KW-0067">ATP-binding</keyword>
<protein>
    <recommendedName>
        <fullName evidence="5">ATP-grasp domain-containing protein</fullName>
    </recommendedName>
</protein>
<dbReference type="GO" id="GO:0005524">
    <property type="term" value="F:ATP binding"/>
    <property type="evidence" value="ECO:0007669"/>
    <property type="project" value="UniProtKB-UniRule"/>
</dbReference>
<dbReference type="EMBL" id="PQVF01000008">
    <property type="protein sequence ID" value="POY35955.1"/>
    <property type="molecule type" value="Genomic_DNA"/>
</dbReference>
<feature type="domain" description="ATP-grasp" evidence="5">
    <location>
        <begin position="87"/>
        <end position="287"/>
    </location>
</feature>
<evidence type="ECO:0000256" key="4">
    <source>
        <dbReference type="PROSITE-ProRule" id="PRU00409"/>
    </source>
</evidence>
<dbReference type="Gene3D" id="3.30.470.20">
    <property type="entry name" value="ATP-grasp fold, B domain"/>
    <property type="match status" value="1"/>
</dbReference>
<dbReference type="Proteomes" id="UP000236893">
    <property type="component" value="Unassembled WGS sequence"/>
</dbReference>
<evidence type="ECO:0000313" key="7">
    <source>
        <dbReference type="Proteomes" id="UP000236893"/>
    </source>
</evidence>
<evidence type="ECO:0000256" key="2">
    <source>
        <dbReference type="ARBA" id="ARBA00022741"/>
    </source>
</evidence>
<organism evidence="6 7">
    <name type="scientific">Solitalea longa</name>
    <dbReference type="NCBI Taxonomy" id="2079460"/>
    <lineage>
        <taxon>Bacteria</taxon>
        <taxon>Pseudomonadati</taxon>
        <taxon>Bacteroidota</taxon>
        <taxon>Sphingobacteriia</taxon>
        <taxon>Sphingobacteriales</taxon>
        <taxon>Sphingobacteriaceae</taxon>
        <taxon>Solitalea</taxon>
    </lineage>
</organism>
<dbReference type="GO" id="GO:0016874">
    <property type="term" value="F:ligase activity"/>
    <property type="evidence" value="ECO:0007669"/>
    <property type="project" value="UniProtKB-KW"/>
</dbReference>
<evidence type="ECO:0000256" key="3">
    <source>
        <dbReference type="ARBA" id="ARBA00022840"/>
    </source>
</evidence>
<dbReference type="Pfam" id="PF13535">
    <property type="entry name" value="ATP-grasp_4"/>
    <property type="match status" value="1"/>
</dbReference>
<dbReference type="SUPFAM" id="SSF56059">
    <property type="entry name" value="Glutathione synthetase ATP-binding domain-like"/>
    <property type="match status" value="1"/>
</dbReference>